<keyword evidence="1" id="KW-0812">Transmembrane</keyword>
<dbReference type="KEGG" id="dwd:DSCW_17080"/>
<evidence type="ECO:0000256" key="1">
    <source>
        <dbReference type="SAM" id="Phobius"/>
    </source>
</evidence>
<feature type="transmembrane region" description="Helical" evidence="1">
    <location>
        <begin position="58"/>
        <end position="75"/>
    </location>
</feature>
<evidence type="ECO:0000313" key="3">
    <source>
        <dbReference type="Proteomes" id="UP000427769"/>
    </source>
</evidence>
<proteinExistence type="predicted"/>
<dbReference type="Proteomes" id="UP000427769">
    <property type="component" value="Chromosome"/>
</dbReference>
<gene>
    <name evidence="2" type="ORF">DSCW_17080</name>
</gene>
<organism evidence="2 3">
    <name type="scientific">Desulfosarcina widdelii</name>
    <dbReference type="NCBI Taxonomy" id="947919"/>
    <lineage>
        <taxon>Bacteria</taxon>
        <taxon>Pseudomonadati</taxon>
        <taxon>Thermodesulfobacteriota</taxon>
        <taxon>Desulfobacteria</taxon>
        <taxon>Desulfobacterales</taxon>
        <taxon>Desulfosarcinaceae</taxon>
        <taxon>Desulfosarcina</taxon>
    </lineage>
</organism>
<name>A0A5K7Z3Z4_9BACT</name>
<dbReference type="OrthoDB" id="9795133at2"/>
<accession>A0A5K7Z3Z4</accession>
<feature type="transmembrane region" description="Helical" evidence="1">
    <location>
        <begin position="21"/>
        <end position="38"/>
    </location>
</feature>
<keyword evidence="1" id="KW-1133">Transmembrane helix</keyword>
<sequence length="147" mass="17510">MKIQQDNLSEEDSRRKQIFEIVLILVFGVTVYAFSATFDILEKIVKISWDHEFFEIDELLTVSFFLSIALLIFWIRRWKDLKRSLSEIKVLRGIIPMCASCKKIRDDEGYWHQVEAYIGEHSEALFTHSICPQCMQELYPDFVKQRR</sequence>
<evidence type="ECO:0000313" key="2">
    <source>
        <dbReference type="EMBL" id="BBO74291.1"/>
    </source>
</evidence>
<dbReference type="EMBL" id="AP021875">
    <property type="protein sequence ID" value="BBO74291.1"/>
    <property type="molecule type" value="Genomic_DNA"/>
</dbReference>
<dbReference type="AlphaFoldDB" id="A0A5K7Z3Z4"/>
<protein>
    <submittedName>
        <fullName evidence="2">Uncharacterized protein</fullName>
    </submittedName>
</protein>
<keyword evidence="1" id="KW-0472">Membrane</keyword>
<reference evidence="2 3" key="1">
    <citation type="submission" date="2019-11" db="EMBL/GenBank/DDBJ databases">
        <title>Comparative genomics of hydrocarbon-degrading Desulfosarcina strains.</title>
        <authorList>
            <person name="Watanabe M."/>
            <person name="Kojima H."/>
            <person name="Fukui M."/>
        </authorList>
    </citation>
    <scope>NUCLEOTIDE SEQUENCE [LARGE SCALE GENOMIC DNA]</scope>
    <source>
        <strain evidence="2 3">PP31</strain>
    </source>
</reference>
<keyword evidence="3" id="KW-1185">Reference proteome</keyword>
<dbReference type="RefSeq" id="WP_155303331.1">
    <property type="nucleotide sequence ID" value="NZ_AP021875.1"/>
</dbReference>